<dbReference type="GO" id="GO:0008324">
    <property type="term" value="F:monoatomic cation transmembrane transporter activity"/>
    <property type="evidence" value="ECO:0007669"/>
    <property type="project" value="InterPro"/>
</dbReference>
<evidence type="ECO:0000256" key="3">
    <source>
        <dbReference type="ARBA" id="ARBA00022448"/>
    </source>
</evidence>
<organism evidence="11 12">
    <name type="scientific">Novibacillus thermophilus</name>
    <dbReference type="NCBI Taxonomy" id="1471761"/>
    <lineage>
        <taxon>Bacteria</taxon>
        <taxon>Bacillati</taxon>
        <taxon>Bacillota</taxon>
        <taxon>Bacilli</taxon>
        <taxon>Bacillales</taxon>
        <taxon>Thermoactinomycetaceae</taxon>
        <taxon>Novibacillus</taxon>
    </lineage>
</organism>
<comment type="subcellular location">
    <subcellularLocation>
        <location evidence="1">Membrane</location>
        <topology evidence="1">Multi-pass membrane protein</topology>
    </subcellularLocation>
</comment>
<proteinExistence type="inferred from homology"/>
<dbReference type="InterPro" id="IPR036291">
    <property type="entry name" value="NAD(P)-bd_dom_sf"/>
</dbReference>
<dbReference type="InterPro" id="IPR036721">
    <property type="entry name" value="RCK_C_sf"/>
</dbReference>
<feature type="transmembrane region" description="Helical" evidence="9">
    <location>
        <begin position="335"/>
        <end position="354"/>
    </location>
</feature>
<dbReference type="InterPro" id="IPR006153">
    <property type="entry name" value="Cation/H_exchanger_TM"/>
</dbReference>
<feature type="transmembrane region" description="Helical" evidence="9">
    <location>
        <begin position="6"/>
        <end position="24"/>
    </location>
</feature>
<gene>
    <name evidence="11" type="ORF">B0W44_03300</name>
</gene>
<feature type="domain" description="RCK C-terminal" evidence="10">
    <location>
        <begin position="530"/>
        <end position="609"/>
    </location>
</feature>
<feature type="transmembrane region" description="Helical" evidence="9">
    <location>
        <begin position="302"/>
        <end position="323"/>
    </location>
</feature>
<evidence type="ECO:0000256" key="5">
    <source>
        <dbReference type="ARBA" id="ARBA00022692"/>
    </source>
</evidence>
<dbReference type="GO" id="GO:0006813">
    <property type="term" value="P:potassium ion transport"/>
    <property type="evidence" value="ECO:0007669"/>
    <property type="project" value="InterPro"/>
</dbReference>
<keyword evidence="12" id="KW-1185">Reference proteome</keyword>
<evidence type="ECO:0000313" key="11">
    <source>
        <dbReference type="EMBL" id="AQS54943.1"/>
    </source>
</evidence>
<dbReference type="PANTHER" id="PTHR43562:SF1">
    <property type="entry name" value="NA(+)_H(+) ANTIPORTER YJBQ-RELATED"/>
    <property type="match status" value="1"/>
</dbReference>
<keyword evidence="6 9" id="KW-1133">Transmembrane helix</keyword>
<evidence type="ECO:0000256" key="1">
    <source>
        <dbReference type="ARBA" id="ARBA00004141"/>
    </source>
</evidence>
<dbReference type="Proteomes" id="UP000188603">
    <property type="component" value="Chromosome"/>
</dbReference>
<feature type="transmembrane region" description="Helical" evidence="9">
    <location>
        <begin position="31"/>
        <end position="53"/>
    </location>
</feature>
<feature type="transmembrane region" description="Helical" evidence="9">
    <location>
        <begin position="185"/>
        <end position="204"/>
    </location>
</feature>
<dbReference type="EMBL" id="CP019699">
    <property type="protein sequence ID" value="AQS54943.1"/>
    <property type="molecule type" value="Genomic_DNA"/>
</dbReference>
<dbReference type="PROSITE" id="PS51202">
    <property type="entry name" value="RCK_C"/>
    <property type="match status" value="1"/>
</dbReference>
<comment type="similarity">
    <text evidence="2">Belongs to the monovalent cation:proton antiporter 2 (CPA2) transporter (TC 2.A.37) family.</text>
</comment>
<dbReference type="SUPFAM" id="SSF116726">
    <property type="entry name" value="TrkA C-terminal domain-like"/>
    <property type="match status" value="1"/>
</dbReference>
<dbReference type="InterPro" id="IPR006037">
    <property type="entry name" value="RCK_C"/>
</dbReference>
<keyword evidence="7" id="KW-0406">Ion transport</keyword>
<keyword evidence="8 9" id="KW-0472">Membrane</keyword>
<feature type="transmembrane region" description="Helical" evidence="9">
    <location>
        <begin position="126"/>
        <end position="145"/>
    </location>
</feature>
<dbReference type="PANTHER" id="PTHR43562">
    <property type="entry name" value="NAPA-TYPE SODIUM/HYDROGEN ANTIPORTER"/>
    <property type="match status" value="1"/>
</dbReference>
<evidence type="ECO:0000256" key="2">
    <source>
        <dbReference type="ARBA" id="ARBA00005551"/>
    </source>
</evidence>
<evidence type="ECO:0000259" key="10">
    <source>
        <dbReference type="PROSITE" id="PS51202"/>
    </source>
</evidence>
<feature type="transmembrane region" description="Helical" evidence="9">
    <location>
        <begin position="273"/>
        <end position="290"/>
    </location>
</feature>
<dbReference type="SUPFAM" id="SSF51735">
    <property type="entry name" value="NAD(P)-binding Rossmann-fold domains"/>
    <property type="match status" value="1"/>
</dbReference>
<feature type="transmembrane region" description="Helical" evidence="9">
    <location>
        <begin position="97"/>
        <end position="120"/>
    </location>
</feature>
<accession>A0A1U9K4J4</accession>
<dbReference type="Pfam" id="PF02080">
    <property type="entry name" value="TrkA_C"/>
    <property type="match status" value="1"/>
</dbReference>
<evidence type="ECO:0000313" key="12">
    <source>
        <dbReference type="Proteomes" id="UP000188603"/>
    </source>
</evidence>
<keyword evidence="3" id="KW-0813">Transport</keyword>
<feature type="transmembrane region" description="Helical" evidence="9">
    <location>
        <begin position="59"/>
        <end position="76"/>
    </location>
</feature>
<sequence>MENHVSLTSLMIVVTISFLVPIMINRLRWTFVPVVVAEIVAGIVVGKTGLNLVADDATLQLLSTLGLIYLLFLSGLEVDFGMLTSKQRQGNVNPLKIAVAVFVLILAVSAMFGMWMVPLGLTDQPYLMAIIIATISLSIVMPVLKENHMTSTPYGQTVLLIAVISDFVTMILLAVFVSLSTDTGSHPLLIFTLFLAFFMTYHILKPLSKVEWFQKLSKGTVQIGTRGAFTLILFFVALSESVGAENILGAFLAGAILSLLAPKPELVHKLDSFGYGFLIPIFMVMVGVNLDLRALFSDPSVLLLVPYLLVALYAAKIVPSLMLRKWFSWRETLSSGVLLSSTLSLVIAAATVALELDLIERNVHDAFILVAVLTCVISPILFNRMKPDVPEELPPKISIVGVNGSTIPVGLELKKEGYRVTMYSRSQPKLTPQAVQEEVKFPMVELDQMELSELEKHNAFDTDVLVLATGTDEFNRAVAQYAKEQDDRLRVIVLTDDPSIQDELTEQGITAFSSLFATHTLLKGLIVFPASVRLLTQKGDSIQEITVNNERYNELLLRHLPFLGDALVLRIYRGEDSVIPHGDTQIKSGDRLLVSGSPEHIQQMRKELE</sequence>
<name>A0A1U9K4J4_9BACL</name>
<dbReference type="RefSeq" id="WP_077718761.1">
    <property type="nucleotide sequence ID" value="NZ_CP019699.1"/>
</dbReference>
<dbReference type="Gene3D" id="3.40.50.720">
    <property type="entry name" value="NAD(P)-binding Rossmann-like Domain"/>
    <property type="match status" value="1"/>
</dbReference>
<dbReference type="Gene3D" id="1.20.1530.20">
    <property type="match status" value="1"/>
</dbReference>
<feature type="transmembrane region" description="Helical" evidence="9">
    <location>
        <begin position="157"/>
        <end position="179"/>
    </location>
</feature>
<dbReference type="Pfam" id="PF02254">
    <property type="entry name" value="TrkA_N"/>
    <property type="match status" value="1"/>
</dbReference>
<evidence type="ECO:0000256" key="4">
    <source>
        <dbReference type="ARBA" id="ARBA00022449"/>
    </source>
</evidence>
<protein>
    <recommendedName>
        <fullName evidence="10">RCK C-terminal domain-containing protein</fullName>
    </recommendedName>
</protein>
<dbReference type="AlphaFoldDB" id="A0A1U9K4J4"/>
<dbReference type="KEGG" id="ntr:B0W44_03300"/>
<dbReference type="GO" id="GO:1902600">
    <property type="term" value="P:proton transmembrane transport"/>
    <property type="evidence" value="ECO:0007669"/>
    <property type="project" value="InterPro"/>
</dbReference>
<dbReference type="InterPro" id="IPR038770">
    <property type="entry name" value="Na+/solute_symporter_sf"/>
</dbReference>
<keyword evidence="5 9" id="KW-0812">Transmembrane</keyword>
<dbReference type="GO" id="GO:0015297">
    <property type="term" value="F:antiporter activity"/>
    <property type="evidence" value="ECO:0007669"/>
    <property type="project" value="UniProtKB-KW"/>
</dbReference>
<dbReference type="Pfam" id="PF00999">
    <property type="entry name" value="Na_H_Exchanger"/>
    <property type="match status" value="1"/>
</dbReference>
<reference evidence="11 12" key="1">
    <citation type="journal article" date="2015" name="Int. J. Syst. Evol. Microbiol.">
        <title>Novibacillus thermophilus gen. nov., sp. nov., a Gram-staining-negative and moderately thermophilic member of the family Thermoactinomycetaceae.</title>
        <authorList>
            <person name="Yang G."/>
            <person name="Chen J."/>
            <person name="Zhou S."/>
        </authorList>
    </citation>
    <scope>NUCLEOTIDE SEQUENCE [LARGE SCALE GENOMIC DNA]</scope>
    <source>
        <strain evidence="11 12">SG-1</strain>
    </source>
</reference>
<keyword evidence="4" id="KW-0050">Antiport</keyword>
<dbReference type="STRING" id="1471761.B0W44_03300"/>
<dbReference type="Gene3D" id="3.30.70.1450">
    <property type="entry name" value="Regulator of K+ conductance, C-terminal domain"/>
    <property type="match status" value="1"/>
</dbReference>
<feature type="transmembrane region" description="Helical" evidence="9">
    <location>
        <begin position="366"/>
        <end position="382"/>
    </location>
</feature>
<evidence type="ECO:0000256" key="6">
    <source>
        <dbReference type="ARBA" id="ARBA00022989"/>
    </source>
</evidence>
<dbReference type="OrthoDB" id="9793589at2"/>
<dbReference type="InterPro" id="IPR003148">
    <property type="entry name" value="RCK_N"/>
</dbReference>
<evidence type="ECO:0000256" key="7">
    <source>
        <dbReference type="ARBA" id="ARBA00023065"/>
    </source>
</evidence>
<dbReference type="GO" id="GO:0016020">
    <property type="term" value="C:membrane"/>
    <property type="evidence" value="ECO:0007669"/>
    <property type="project" value="UniProtKB-SubCell"/>
</dbReference>
<evidence type="ECO:0000256" key="8">
    <source>
        <dbReference type="ARBA" id="ARBA00023136"/>
    </source>
</evidence>
<evidence type="ECO:0000256" key="9">
    <source>
        <dbReference type="SAM" id="Phobius"/>
    </source>
</evidence>